<protein>
    <submittedName>
        <fullName evidence="2">Uncharacterized protein</fullName>
    </submittedName>
</protein>
<keyword evidence="3" id="KW-1185">Reference proteome</keyword>
<evidence type="ECO:0000313" key="3">
    <source>
        <dbReference type="Proteomes" id="UP001150879"/>
    </source>
</evidence>
<dbReference type="Proteomes" id="UP001150879">
    <property type="component" value="Unassembled WGS sequence"/>
</dbReference>
<reference evidence="2" key="2">
    <citation type="journal article" date="2023" name="IMA Fungus">
        <title>Comparative genomic study of the Penicillium genus elucidates a diverse pangenome and 15 lateral gene transfer events.</title>
        <authorList>
            <person name="Petersen C."/>
            <person name="Sorensen T."/>
            <person name="Nielsen M.R."/>
            <person name="Sondergaard T.E."/>
            <person name="Sorensen J.L."/>
            <person name="Fitzpatrick D.A."/>
            <person name="Frisvad J.C."/>
            <person name="Nielsen K.L."/>
        </authorList>
    </citation>
    <scope>NUCLEOTIDE SEQUENCE</scope>
    <source>
        <strain evidence="2">IBT 16849</strain>
    </source>
</reference>
<dbReference type="OrthoDB" id="10558224at2759"/>
<dbReference type="AlphaFoldDB" id="A0A9W9T1V4"/>
<gene>
    <name evidence="2" type="ORF">N7472_002644</name>
</gene>
<comment type="caution">
    <text evidence="2">The sequence shown here is derived from an EMBL/GenBank/DDBJ whole genome shotgun (WGS) entry which is preliminary data.</text>
</comment>
<feature type="region of interest" description="Disordered" evidence="1">
    <location>
        <begin position="1"/>
        <end position="39"/>
    </location>
</feature>
<sequence length="93" mass="10539">MTKHFGLPRHTQTYGPPAVLRWDPQKDKQKKQSKHTVAQTTDTLEIGLAPASLSMISPCDWTELYTQRLQGGASNSHRDYLCSWGLNLLHLVH</sequence>
<dbReference type="EMBL" id="JAPQKP010000002">
    <property type="protein sequence ID" value="KAJ5206196.1"/>
    <property type="molecule type" value="Genomic_DNA"/>
</dbReference>
<accession>A0A9W9T1V4</accession>
<organism evidence="2 3">
    <name type="scientific">Penicillium cf. griseofulvum</name>
    <dbReference type="NCBI Taxonomy" id="2972120"/>
    <lineage>
        <taxon>Eukaryota</taxon>
        <taxon>Fungi</taxon>
        <taxon>Dikarya</taxon>
        <taxon>Ascomycota</taxon>
        <taxon>Pezizomycotina</taxon>
        <taxon>Eurotiomycetes</taxon>
        <taxon>Eurotiomycetidae</taxon>
        <taxon>Eurotiales</taxon>
        <taxon>Aspergillaceae</taxon>
        <taxon>Penicillium</taxon>
    </lineage>
</organism>
<evidence type="ECO:0000256" key="1">
    <source>
        <dbReference type="SAM" id="MobiDB-lite"/>
    </source>
</evidence>
<name>A0A9W9T1V4_9EURO</name>
<reference evidence="2" key="1">
    <citation type="submission" date="2022-11" db="EMBL/GenBank/DDBJ databases">
        <authorList>
            <person name="Petersen C."/>
        </authorList>
    </citation>
    <scope>NUCLEOTIDE SEQUENCE</scope>
    <source>
        <strain evidence="2">IBT 16849</strain>
    </source>
</reference>
<proteinExistence type="predicted"/>
<evidence type="ECO:0000313" key="2">
    <source>
        <dbReference type="EMBL" id="KAJ5206196.1"/>
    </source>
</evidence>